<protein>
    <submittedName>
        <fullName evidence="2">Uncharacterized protein</fullName>
    </submittedName>
</protein>
<dbReference type="AlphaFoldDB" id="A0A1G2BSV6"/>
<sequence>MNKIISSIAAVAFLLATVAVTPVQAADMAVDFMTIVMSSQTASQANGVTYTFASRVNGASSIDANSETIVLTFETAPGNLASITNANVTLKVNTDDINGTGGTAQTVAAAVADGQWTISNTATALTLVAPQNAATVPIALTDDKYIYVQVSNLGTPAAGDTMVSMSGTALGSNTYKGAFLTSAANTISVSASVDPTLSMSLANTTVNLGTLTTGAISESSTDPTVTVATNGTSGVTISVLDADGNVGLRSTTASKTIAATANNATVLGSEGFDIQVTQTTDPQGNGSVTAAFAPNGVGILTASAQSIASTSGPTSGYVATVNIRAAISATTPAASDYTTTLTFVTTGTF</sequence>
<gene>
    <name evidence="2" type="ORF">A3H70_04765</name>
</gene>
<reference evidence="2 3" key="1">
    <citation type="journal article" date="2016" name="Nat. Commun.">
        <title>Thousands of microbial genomes shed light on interconnected biogeochemical processes in an aquifer system.</title>
        <authorList>
            <person name="Anantharaman K."/>
            <person name="Brown C.T."/>
            <person name="Hug L.A."/>
            <person name="Sharon I."/>
            <person name="Castelle C.J."/>
            <person name="Probst A.J."/>
            <person name="Thomas B.C."/>
            <person name="Singh A."/>
            <person name="Wilkins M.J."/>
            <person name="Karaoz U."/>
            <person name="Brodie E.L."/>
            <person name="Williams K.H."/>
            <person name="Hubbard S.S."/>
            <person name="Banfield J.F."/>
        </authorList>
    </citation>
    <scope>NUCLEOTIDE SEQUENCE [LARGE SCALE GENOMIC DNA]</scope>
</reference>
<keyword evidence="1" id="KW-0732">Signal</keyword>
<evidence type="ECO:0000313" key="3">
    <source>
        <dbReference type="Proteomes" id="UP000178109"/>
    </source>
</evidence>
<feature type="signal peptide" evidence="1">
    <location>
        <begin position="1"/>
        <end position="25"/>
    </location>
</feature>
<evidence type="ECO:0000256" key="1">
    <source>
        <dbReference type="SAM" id="SignalP"/>
    </source>
</evidence>
<accession>A0A1G2BSV6</accession>
<dbReference type="Proteomes" id="UP000178109">
    <property type="component" value="Unassembled WGS sequence"/>
</dbReference>
<dbReference type="EMBL" id="MHKO01000027">
    <property type="protein sequence ID" value="OGY92161.1"/>
    <property type="molecule type" value="Genomic_DNA"/>
</dbReference>
<name>A0A1G2BSV6_9BACT</name>
<comment type="caution">
    <text evidence="2">The sequence shown here is derived from an EMBL/GenBank/DDBJ whole genome shotgun (WGS) entry which is preliminary data.</text>
</comment>
<feature type="chain" id="PRO_5009582154" evidence="1">
    <location>
        <begin position="26"/>
        <end position="349"/>
    </location>
</feature>
<dbReference type="STRING" id="1798553.A3H70_04765"/>
<evidence type="ECO:0000313" key="2">
    <source>
        <dbReference type="EMBL" id="OGY92161.1"/>
    </source>
</evidence>
<proteinExistence type="predicted"/>
<organism evidence="2 3">
    <name type="scientific">Candidatus Komeilibacteria bacterium RIFCSPLOWO2_02_FULL_48_11</name>
    <dbReference type="NCBI Taxonomy" id="1798553"/>
    <lineage>
        <taxon>Bacteria</taxon>
        <taxon>Candidatus Komeiliibacteriota</taxon>
    </lineage>
</organism>